<dbReference type="Proteomes" id="UP000634136">
    <property type="component" value="Unassembled WGS sequence"/>
</dbReference>
<dbReference type="PANTHER" id="PTHR47594:SF5">
    <property type="entry name" value="PENTACOTRIPEPTIDE-REPEAT REGION OF PRORP DOMAIN-CONTAINING PROTEIN"/>
    <property type="match status" value="1"/>
</dbReference>
<evidence type="ECO:0000313" key="3">
    <source>
        <dbReference type="EMBL" id="KAF7805397.1"/>
    </source>
</evidence>
<dbReference type="PROSITE" id="PS51375">
    <property type="entry name" value="PPR"/>
    <property type="match status" value="1"/>
</dbReference>
<dbReference type="EMBL" id="JAAIUW010000012">
    <property type="protein sequence ID" value="KAF7805397.1"/>
    <property type="molecule type" value="Genomic_DNA"/>
</dbReference>
<sequence length="229" mass="26046">MMGSVINYQSIALPMVGSKSVVTICGLRKGVWRFRVLSKEAIQVVHSLKLASKSTPKIQHLLHSRLSRLLKVDVLDVFSELHRQNELDLCLQVFNFIREEAGYKTELSLYSDMILLLGRNKLIGMVEELFNEIMEKGFKGDTRMYNEIIGAYIQIGMTEKAMHMYNLMKASGCAPDKLIFTILIRNLQNPDLAAALKNDCTHYVDSPQKFIQQLQQKHALMGACRRGLI</sequence>
<accession>A0A834SQK5</accession>
<evidence type="ECO:0000256" key="1">
    <source>
        <dbReference type="ARBA" id="ARBA00022737"/>
    </source>
</evidence>
<name>A0A834SQK5_9FABA</name>
<dbReference type="OrthoDB" id="1900964at2759"/>
<dbReference type="NCBIfam" id="TIGR00756">
    <property type="entry name" value="PPR"/>
    <property type="match status" value="1"/>
</dbReference>
<dbReference type="Pfam" id="PF01535">
    <property type="entry name" value="PPR"/>
    <property type="match status" value="1"/>
</dbReference>
<dbReference type="Gene3D" id="1.25.40.10">
    <property type="entry name" value="Tetratricopeptide repeat domain"/>
    <property type="match status" value="1"/>
</dbReference>
<dbReference type="PANTHER" id="PTHR47594">
    <property type="entry name" value="PPR CONTAINING PLANT-LIKE PROTEIN"/>
    <property type="match status" value="1"/>
</dbReference>
<evidence type="ECO:0000313" key="4">
    <source>
        <dbReference type="Proteomes" id="UP000634136"/>
    </source>
</evidence>
<dbReference type="GO" id="GO:0000373">
    <property type="term" value="P:Group II intron splicing"/>
    <property type="evidence" value="ECO:0007669"/>
    <property type="project" value="InterPro"/>
</dbReference>
<gene>
    <name evidence="3" type="ORF">G2W53_037558</name>
</gene>
<comment type="caution">
    <text evidence="3">The sequence shown here is derived from an EMBL/GenBank/DDBJ whole genome shotgun (WGS) entry which is preliminary data.</text>
</comment>
<protein>
    <submittedName>
        <fullName evidence="3">Pentatricopeptide repeat-containing protein</fullName>
    </submittedName>
</protein>
<dbReference type="GO" id="GO:0009658">
    <property type="term" value="P:chloroplast organization"/>
    <property type="evidence" value="ECO:0007669"/>
    <property type="project" value="InterPro"/>
</dbReference>
<dbReference type="InterPro" id="IPR002885">
    <property type="entry name" value="PPR_rpt"/>
</dbReference>
<keyword evidence="1" id="KW-0677">Repeat</keyword>
<dbReference type="InterPro" id="IPR011990">
    <property type="entry name" value="TPR-like_helical_dom_sf"/>
</dbReference>
<dbReference type="Pfam" id="PF13041">
    <property type="entry name" value="PPR_2"/>
    <property type="match status" value="1"/>
</dbReference>
<feature type="repeat" description="PPR" evidence="2">
    <location>
        <begin position="141"/>
        <end position="175"/>
    </location>
</feature>
<keyword evidence="4" id="KW-1185">Reference proteome</keyword>
<reference evidence="3" key="1">
    <citation type="submission" date="2020-09" db="EMBL/GenBank/DDBJ databases">
        <title>Genome-Enabled Discovery of Anthraquinone Biosynthesis in Senna tora.</title>
        <authorList>
            <person name="Kang S.-H."/>
            <person name="Pandey R.P."/>
            <person name="Lee C.-M."/>
            <person name="Sim J.-S."/>
            <person name="Jeong J.-T."/>
            <person name="Choi B.-S."/>
            <person name="Jung M."/>
            <person name="Ginzburg D."/>
            <person name="Zhao K."/>
            <person name="Won S.Y."/>
            <person name="Oh T.-J."/>
            <person name="Yu Y."/>
            <person name="Kim N.-H."/>
            <person name="Lee O.R."/>
            <person name="Lee T.-H."/>
            <person name="Bashyal P."/>
            <person name="Kim T.-S."/>
            <person name="Lee W.-H."/>
            <person name="Kawkins C."/>
            <person name="Kim C.-K."/>
            <person name="Kim J.S."/>
            <person name="Ahn B.O."/>
            <person name="Rhee S.Y."/>
            <person name="Sohng J.K."/>
        </authorList>
    </citation>
    <scope>NUCLEOTIDE SEQUENCE</scope>
    <source>
        <tissue evidence="3">Leaf</tissue>
    </source>
</reference>
<dbReference type="InterPro" id="IPR044190">
    <property type="entry name" value="THA8-like"/>
</dbReference>
<dbReference type="GO" id="GO:0003723">
    <property type="term" value="F:RNA binding"/>
    <property type="evidence" value="ECO:0007669"/>
    <property type="project" value="InterPro"/>
</dbReference>
<organism evidence="3 4">
    <name type="scientific">Senna tora</name>
    <dbReference type="NCBI Taxonomy" id="362788"/>
    <lineage>
        <taxon>Eukaryota</taxon>
        <taxon>Viridiplantae</taxon>
        <taxon>Streptophyta</taxon>
        <taxon>Embryophyta</taxon>
        <taxon>Tracheophyta</taxon>
        <taxon>Spermatophyta</taxon>
        <taxon>Magnoliopsida</taxon>
        <taxon>eudicotyledons</taxon>
        <taxon>Gunneridae</taxon>
        <taxon>Pentapetalae</taxon>
        <taxon>rosids</taxon>
        <taxon>fabids</taxon>
        <taxon>Fabales</taxon>
        <taxon>Fabaceae</taxon>
        <taxon>Caesalpinioideae</taxon>
        <taxon>Cassia clade</taxon>
        <taxon>Senna</taxon>
    </lineage>
</organism>
<evidence type="ECO:0000256" key="2">
    <source>
        <dbReference type="PROSITE-ProRule" id="PRU00708"/>
    </source>
</evidence>
<dbReference type="AlphaFoldDB" id="A0A834SQK5"/>
<proteinExistence type="predicted"/>